<reference evidence="2 3" key="1">
    <citation type="journal article" date="2016" name="Genome Biol. Evol.">
        <title>Divergent and convergent evolution of fungal pathogenicity.</title>
        <authorList>
            <person name="Shang Y."/>
            <person name="Xiao G."/>
            <person name="Zheng P."/>
            <person name="Cen K."/>
            <person name="Zhan S."/>
            <person name="Wang C."/>
        </authorList>
    </citation>
    <scope>NUCLEOTIDE SEQUENCE [LARGE SCALE GENOMIC DNA]</scope>
    <source>
        <strain evidence="2 3">RCEF 2490</strain>
    </source>
</reference>
<dbReference type="Pfam" id="PF19086">
    <property type="entry name" value="Terpene_syn_C_2"/>
    <property type="match status" value="1"/>
</dbReference>
<gene>
    <name evidence="2" type="ORF">AAL_07457</name>
</gene>
<protein>
    <submittedName>
        <fullName evidence="2">Terpenoid synthase</fullName>
    </submittedName>
</protein>
<dbReference type="InterPro" id="IPR034686">
    <property type="entry name" value="Terpene_cyclase-like_2"/>
</dbReference>
<name>A0A167XDL4_9HYPO</name>
<dbReference type="SFLD" id="SFLDS00005">
    <property type="entry name" value="Isoprenoid_Synthase_Type_I"/>
    <property type="match status" value="1"/>
</dbReference>
<keyword evidence="3" id="KW-1185">Reference proteome</keyword>
<dbReference type="OrthoDB" id="2861623at2759"/>
<comment type="caution">
    <text evidence="2">The sequence shown here is derived from an EMBL/GenBank/DDBJ whole genome shotgun (WGS) entry which is preliminary data.</text>
</comment>
<dbReference type="GO" id="GO:0008299">
    <property type="term" value="P:isoprenoid biosynthetic process"/>
    <property type="evidence" value="ECO:0007669"/>
    <property type="project" value="UniProtKB-ARBA"/>
</dbReference>
<proteinExistence type="inferred from homology"/>
<dbReference type="Proteomes" id="UP000078544">
    <property type="component" value="Unassembled WGS sequence"/>
</dbReference>
<evidence type="ECO:0000313" key="3">
    <source>
        <dbReference type="Proteomes" id="UP000078544"/>
    </source>
</evidence>
<organism evidence="2 3">
    <name type="scientific">Moelleriella libera RCEF 2490</name>
    <dbReference type="NCBI Taxonomy" id="1081109"/>
    <lineage>
        <taxon>Eukaryota</taxon>
        <taxon>Fungi</taxon>
        <taxon>Dikarya</taxon>
        <taxon>Ascomycota</taxon>
        <taxon>Pezizomycotina</taxon>
        <taxon>Sordariomycetes</taxon>
        <taxon>Hypocreomycetidae</taxon>
        <taxon>Hypocreales</taxon>
        <taxon>Clavicipitaceae</taxon>
        <taxon>Moelleriella</taxon>
    </lineage>
</organism>
<comment type="similarity">
    <text evidence="1">Belongs to the terpene synthase family.</text>
</comment>
<sequence>MEKAKLLSLLRGQKVRIPDLRPIFHHWPSERNLHYPALIPIFKNWFTNLSSDVNKQPSARSASIALYTSSMWPTTEFDRLRNLAYFDFWLLVWDDEIGESEGSLTGSLSRSQAHRARTVEFVEQCLGLKNHGLATQDLHPFIASFAPFGQALRAAYTRGQAQKFMDELVIYVNACEAEQLARLDGRVMSLESFRHLRRGTSAAGLWHALIEYVDRRSLARREMLTVFKKRYSMQAAIPSEVASSSHMQIIKRETNDIFSNVNDLFSLKKELRNNSIDSLIPHTVAAGASPQEAIDHAVTDIRNSVMRFDDAAHLLLQEPHGQGSSHSSESSHVVGSRKQPAASFLTMKENALEAFLRACRQHCAGSLMWSLATPRYGLQDAARDADGAFVLSL</sequence>
<dbReference type="AlphaFoldDB" id="A0A167XDL4"/>
<dbReference type="STRING" id="1081109.A0A167XDL4"/>
<dbReference type="GO" id="GO:0010333">
    <property type="term" value="F:terpene synthase activity"/>
    <property type="evidence" value="ECO:0007669"/>
    <property type="project" value="InterPro"/>
</dbReference>
<evidence type="ECO:0000256" key="1">
    <source>
        <dbReference type="ARBA" id="ARBA00006333"/>
    </source>
</evidence>
<dbReference type="SUPFAM" id="SSF48576">
    <property type="entry name" value="Terpenoid synthases"/>
    <property type="match status" value="1"/>
</dbReference>
<dbReference type="Gene3D" id="1.10.600.10">
    <property type="entry name" value="Farnesyl Diphosphate Synthase"/>
    <property type="match status" value="1"/>
</dbReference>
<evidence type="ECO:0000313" key="2">
    <source>
        <dbReference type="EMBL" id="KZZ89949.1"/>
    </source>
</evidence>
<dbReference type="InterPro" id="IPR008949">
    <property type="entry name" value="Isoprenoid_synthase_dom_sf"/>
</dbReference>
<dbReference type="SFLD" id="SFLDG01020">
    <property type="entry name" value="Terpene_Cyclase_Like_2"/>
    <property type="match status" value="1"/>
</dbReference>
<accession>A0A167XDL4</accession>
<dbReference type="EMBL" id="AZGY01000023">
    <property type="protein sequence ID" value="KZZ89949.1"/>
    <property type="molecule type" value="Genomic_DNA"/>
</dbReference>